<keyword evidence="3" id="KW-1185">Reference proteome</keyword>
<dbReference type="Proteomes" id="UP000050509">
    <property type="component" value="Unassembled WGS sequence"/>
</dbReference>
<dbReference type="PANTHER" id="PTHR36110">
    <property type="entry name" value="RING-CLEAVING DIOXYGENASE MHQE-RELATED"/>
    <property type="match status" value="1"/>
</dbReference>
<comment type="caution">
    <text evidence="2">The sequence shown here is derived from an EMBL/GenBank/DDBJ whole genome shotgun (WGS) entry which is preliminary data.</text>
</comment>
<proteinExistence type="predicted"/>
<feature type="non-terminal residue" evidence="2">
    <location>
        <position position="220"/>
    </location>
</feature>
<protein>
    <recommendedName>
        <fullName evidence="1">VOC domain-containing protein</fullName>
    </recommendedName>
</protein>
<dbReference type="Gene3D" id="3.10.180.10">
    <property type="entry name" value="2,3-Dihydroxybiphenyl 1,2-Dioxygenase, domain 1"/>
    <property type="match status" value="2"/>
</dbReference>
<evidence type="ECO:0000313" key="2">
    <source>
        <dbReference type="EMBL" id="KPV48690.1"/>
    </source>
</evidence>
<dbReference type="AlphaFoldDB" id="A0A0P9EWK4"/>
<organism evidence="2 3">
    <name type="scientific">Kouleothrix aurantiaca</name>
    <dbReference type="NCBI Taxonomy" id="186479"/>
    <lineage>
        <taxon>Bacteria</taxon>
        <taxon>Bacillati</taxon>
        <taxon>Chloroflexota</taxon>
        <taxon>Chloroflexia</taxon>
        <taxon>Chloroflexales</taxon>
        <taxon>Roseiflexineae</taxon>
        <taxon>Roseiflexaceae</taxon>
        <taxon>Kouleothrix</taxon>
    </lineage>
</organism>
<sequence>MNPQLLGIHHVTAIVGEPQENIDFYTRVLGLRLVKQTVNFDDPYTYHLYYGDETGQPGTIITFFPWPASRHGSRGTGQISAIQFAVPVGALPFWQGRLADFGWRYGESEPRNDAAVLQFYDPAGLLLELVETPGEAHRSANGDIPAAAAIQRLAGVTLTVAQAAPSAAFLAGLLHFRADAGANSLALGNGASAARVTLVERPNVPRGSIAAGSVHHVAWR</sequence>
<dbReference type="InterPro" id="IPR037523">
    <property type="entry name" value="VOC_core"/>
</dbReference>
<evidence type="ECO:0000259" key="1">
    <source>
        <dbReference type="PROSITE" id="PS51819"/>
    </source>
</evidence>
<dbReference type="EMBL" id="LJCR01002465">
    <property type="protein sequence ID" value="KPV48690.1"/>
    <property type="molecule type" value="Genomic_DNA"/>
</dbReference>
<dbReference type="InterPro" id="IPR029068">
    <property type="entry name" value="Glyas_Bleomycin-R_OHBP_Dase"/>
</dbReference>
<dbReference type="PROSITE" id="PS51819">
    <property type="entry name" value="VOC"/>
    <property type="match status" value="1"/>
</dbReference>
<accession>A0A0P9EWK4</accession>
<dbReference type="Pfam" id="PF00903">
    <property type="entry name" value="Glyoxalase"/>
    <property type="match status" value="1"/>
</dbReference>
<gene>
    <name evidence="2" type="ORF">SE17_36710</name>
</gene>
<dbReference type="PANTHER" id="PTHR36110:SF2">
    <property type="entry name" value="RING-CLEAVING DIOXYGENASE MHQE-RELATED"/>
    <property type="match status" value="1"/>
</dbReference>
<feature type="domain" description="VOC" evidence="1">
    <location>
        <begin position="7"/>
        <end position="132"/>
    </location>
</feature>
<dbReference type="InterPro" id="IPR004360">
    <property type="entry name" value="Glyas_Fos-R_dOase_dom"/>
</dbReference>
<evidence type="ECO:0000313" key="3">
    <source>
        <dbReference type="Proteomes" id="UP000050509"/>
    </source>
</evidence>
<name>A0A0P9EWK4_9CHLR</name>
<reference evidence="2 3" key="1">
    <citation type="submission" date="2015-09" db="EMBL/GenBank/DDBJ databases">
        <title>Draft genome sequence of Kouleothrix aurantiaca JCM 19913.</title>
        <authorList>
            <person name="Hemp J."/>
        </authorList>
    </citation>
    <scope>NUCLEOTIDE SEQUENCE [LARGE SCALE GENOMIC DNA]</scope>
    <source>
        <strain evidence="2 3">COM-B</strain>
    </source>
</reference>
<dbReference type="SUPFAM" id="SSF54593">
    <property type="entry name" value="Glyoxalase/Bleomycin resistance protein/Dihydroxybiphenyl dioxygenase"/>
    <property type="match status" value="1"/>
</dbReference>
<dbReference type="InterPro" id="IPR052537">
    <property type="entry name" value="Extradiol_RC_dioxygenase"/>
</dbReference>